<evidence type="ECO:0000313" key="2">
    <source>
        <dbReference type="Proteomes" id="UP000485058"/>
    </source>
</evidence>
<dbReference type="EMBL" id="BLLF01003344">
    <property type="protein sequence ID" value="GFH27087.1"/>
    <property type="molecule type" value="Genomic_DNA"/>
</dbReference>
<protein>
    <submittedName>
        <fullName evidence="1">Uncharacterized protein</fullName>
    </submittedName>
</protein>
<reference evidence="1 2" key="1">
    <citation type="submission" date="2020-02" db="EMBL/GenBank/DDBJ databases">
        <title>Draft genome sequence of Haematococcus lacustris strain NIES-144.</title>
        <authorList>
            <person name="Morimoto D."/>
            <person name="Nakagawa S."/>
            <person name="Yoshida T."/>
            <person name="Sawayama S."/>
        </authorList>
    </citation>
    <scope>NUCLEOTIDE SEQUENCE [LARGE SCALE GENOMIC DNA]</scope>
    <source>
        <strain evidence="1 2">NIES-144</strain>
    </source>
</reference>
<gene>
    <name evidence="1" type="ORF">HaLaN_25350</name>
</gene>
<dbReference type="AlphaFoldDB" id="A0A699ZVZ5"/>
<organism evidence="1 2">
    <name type="scientific">Haematococcus lacustris</name>
    <name type="common">Green alga</name>
    <name type="synonym">Haematococcus pluvialis</name>
    <dbReference type="NCBI Taxonomy" id="44745"/>
    <lineage>
        <taxon>Eukaryota</taxon>
        <taxon>Viridiplantae</taxon>
        <taxon>Chlorophyta</taxon>
        <taxon>core chlorophytes</taxon>
        <taxon>Chlorophyceae</taxon>
        <taxon>CS clade</taxon>
        <taxon>Chlamydomonadales</taxon>
        <taxon>Haematococcaceae</taxon>
        <taxon>Haematococcus</taxon>
    </lineage>
</organism>
<keyword evidence="2" id="KW-1185">Reference proteome</keyword>
<dbReference type="Proteomes" id="UP000485058">
    <property type="component" value="Unassembled WGS sequence"/>
</dbReference>
<proteinExistence type="predicted"/>
<accession>A0A699ZVZ5</accession>
<comment type="caution">
    <text evidence="1">The sequence shown here is derived from an EMBL/GenBank/DDBJ whole genome shotgun (WGS) entry which is preliminary data.</text>
</comment>
<sequence>MAAWLHGRAAGTSLAELIDNNPHQHMLQQDMGMSGSKRSWATDCPRNSYRNTGPSGAVRCRQPWVSVGHASSGCGSCNWAMHEPVMALCTSKASSSKHTRSAALYVVSQPGMWHHAQDVA</sequence>
<name>A0A699ZVZ5_HAELA</name>
<evidence type="ECO:0000313" key="1">
    <source>
        <dbReference type="EMBL" id="GFH27087.1"/>
    </source>
</evidence>